<sequence>ELKEIKGDKLPHLISKKLMDGGFEFKYSLEEMLDDTIQCCKEKGYL</sequence>
<evidence type="ECO:0000313" key="2">
    <source>
        <dbReference type="Proteomes" id="UP000265520"/>
    </source>
</evidence>
<proteinExistence type="predicted"/>
<organism evidence="1 2">
    <name type="scientific">Trifolium medium</name>
    <dbReference type="NCBI Taxonomy" id="97028"/>
    <lineage>
        <taxon>Eukaryota</taxon>
        <taxon>Viridiplantae</taxon>
        <taxon>Streptophyta</taxon>
        <taxon>Embryophyta</taxon>
        <taxon>Tracheophyta</taxon>
        <taxon>Spermatophyta</taxon>
        <taxon>Magnoliopsida</taxon>
        <taxon>eudicotyledons</taxon>
        <taxon>Gunneridae</taxon>
        <taxon>Pentapetalae</taxon>
        <taxon>rosids</taxon>
        <taxon>fabids</taxon>
        <taxon>Fabales</taxon>
        <taxon>Fabaceae</taxon>
        <taxon>Papilionoideae</taxon>
        <taxon>50 kb inversion clade</taxon>
        <taxon>NPAAA clade</taxon>
        <taxon>Hologalegina</taxon>
        <taxon>IRL clade</taxon>
        <taxon>Trifolieae</taxon>
        <taxon>Trifolium</taxon>
    </lineage>
</organism>
<protein>
    <submittedName>
        <fullName evidence="1">Dihydroflavonol 4-reductase</fullName>
    </submittedName>
</protein>
<feature type="non-terminal residue" evidence="1">
    <location>
        <position position="1"/>
    </location>
</feature>
<dbReference type="AlphaFoldDB" id="A0A392QXV6"/>
<accession>A0A392QXV6</accession>
<dbReference type="Proteomes" id="UP000265520">
    <property type="component" value="Unassembled WGS sequence"/>
</dbReference>
<comment type="caution">
    <text evidence="1">The sequence shown here is derived from an EMBL/GenBank/DDBJ whole genome shotgun (WGS) entry which is preliminary data.</text>
</comment>
<dbReference type="Gene3D" id="3.40.50.720">
    <property type="entry name" value="NAD(P)-binding Rossmann-like Domain"/>
    <property type="match status" value="1"/>
</dbReference>
<dbReference type="EMBL" id="LXQA010168195">
    <property type="protein sequence ID" value="MCI28809.1"/>
    <property type="molecule type" value="Genomic_DNA"/>
</dbReference>
<keyword evidence="2" id="KW-1185">Reference proteome</keyword>
<evidence type="ECO:0000313" key="1">
    <source>
        <dbReference type="EMBL" id="MCI28809.1"/>
    </source>
</evidence>
<reference evidence="1 2" key="1">
    <citation type="journal article" date="2018" name="Front. Plant Sci.">
        <title>Red Clover (Trifolium pratense) and Zigzag Clover (T. medium) - A Picture of Genomic Similarities and Differences.</title>
        <authorList>
            <person name="Dluhosova J."/>
            <person name="Istvanek J."/>
            <person name="Nedelnik J."/>
            <person name="Repkova J."/>
        </authorList>
    </citation>
    <scope>NUCLEOTIDE SEQUENCE [LARGE SCALE GENOMIC DNA]</scope>
    <source>
        <strain evidence="2">cv. 10/8</strain>
        <tissue evidence="1">Leaf</tissue>
    </source>
</reference>
<name>A0A392QXV6_9FABA</name>